<keyword evidence="3" id="KW-1185">Reference proteome</keyword>
<dbReference type="EMBL" id="LXQA011257706">
    <property type="protein sequence ID" value="MCI90908.1"/>
    <property type="molecule type" value="Genomic_DNA"/>
</dbReference>
<name>A0A392VR78_9FABA</name>
<accession>A0A392VR78</accession>
<feature type="compositionally biased region" description="Polar residues" evidence="1">
    <location>
        <begin position="1"/>
        <end position="16"/>
    </location>
</feature>
<sequence length="55" mass="5963">VRNNAGQNPQSSSGVTRWQHPGNGEIKCNVDAALFNEQQKFGIGICAFVMIKVDS</sequence>
<evidence type="ECO:0000313" key="2">
    <source>
        <dbReference type="EMBL" id="MCI90908.1"/>
    </source>
</evidence>
<proteinExistence type="predicted"/>
<evidence type="ECO:0000256" key="1">
    <source>
        <dbReference type="SAM" id="MobiDB-lite"/>
    </source>
</evidence>
<protein>
    <submittedName>
        <fullName evidence="2">Uncharacterized protein</fullName>
    </submittedName>
</protein>
<feature type="non-terminal residue" evidence="2">
    <location>
        <position position="1"/>
    </location>
</feature>
<comment type="caution">
    <text evidence="2">The sequence shown here is derived from an EMBL/GenBank/DDBJ whole genome shotgun (WGS) entry which is preliminary data.</text>
</comment>
<feature type="region of interest" description="Disordered" evidence="1">
    <location>
        <begin position="1"/>
        <end position="23"/>
    </location>
</feature>
<evidence type="ECO:0000313" key="3">
    <source>
        <dbReference type="Proteomes" id="UP000265520"/>
    </source>
</evidence>
<reference evidence="2 3" key="1">
    <citation type="journal article" date="2018" name="Front. Plant Sci.">
        <title>Red Clover (Trifolium pratense) and Zigzag Clover (T. medium) - A Picture of Genomic Similarities and Differences.</title>
        <authorList>
            <person name="Dluhosova J."/>
            <person name="Istvanek J."/>
            <person name="Nedelnik J."/>
            <person name="Repkova J."/>
        </authorList>
    </citation>
    <scope>NUCLEOTIDE SEQUENCE [LARGE SCALE GENOMIC DNA]</scope>
    <source>
        <strain evidence="3">cv. 10/8</strain>
        <tissue evidence="2">Leaf</tissue>
    </source>
</reference>
<organism evidence="2 3">
    <name type="scientific">Trifolium medium</name>
    <dbReference type="NCBI Taxonomy" id="97028"/>
    <lineage>
        <taxon>Eukaryota</taxon>
        <taxon>Viridiplantae</taxon>
        <taxon>Streptophyta</taxon>
        <taxon>Embryophyta</taxon>
        <taxon>Tracheophyta</taxon>
        <taxon>Spermatophyta</taxon>
        <taxon>Magnoliopsida</taxon>
        <taxon>eudicotyledons</taxon>
        <taxon>Gunneridae</taxon>
        <taxon>Pentapetalae</taxon>
        <taxon>rosids</taxon>
        <taxon>fabids</taxon>
        <taxon>Fabales</taxon>
        <taxon>Fabaceae</taxon>
        <taxon>Papilionoideae</taxon>
        <taxon>50 kb inversion clade</taxon>
        <taxon>NPAAA clade</taxon>
        <taxon>Hologalegina</taxon>
        <taxon>IRL clade</taxon>
        <taxon>Trifolieae</taxon>
        <taxon>Trifolium</taxon>
    </lineage>
</organism>
<dbReference type="AlphaFoldDB" id="A0A392VR78"/>
<dbReference type="Proteomes" id="UP000265520">
    <property type="component" value="Unassembled WGS sequence"/>
</dbReference>